<keyword evidence="4" id="KW-0418">Kinase</keyword>
<evidence type="ECO:0000256" key="2">
    <source>
        <dbReference type="PROSITE-ProRule" id="PRU00169"/>
    </source>
</evidence>
<dbReference type="GO" id="GO:0000160">
    <property type="term" value="P:phosphorelay signal transduction system"/>
    <property type="evidence" value="ECO:0007669"/>
    <property type="project" value="InterPro"/>
</dbReference>
<dbReference type="CDD" id="cd17546">
    <property type="entry name" value="REC_hyHK_CKI1_RcsC-like"/>
    <property type="match status" value="1"/>
</dbReference>
<evidence type="ECO:0000256" key="1">
    <source>
        <dbReference type="ARBA" id="ARBA00022553"/>
    </source>
</evidence>
<keyword evidence="4" id="KW-0808">Transferase</keyword>
<sequence>MILASAHGCCEPQLEDGRWQVNLNHLSAVHQAVRQAQGLWIARTDDPQKREMQKLELHILVAEDNIINQLILRDQLEELGCTVELAGDGIEALQLWKTGHFDVVLTDVNMPKLNGYELARELRRQGCSIPIIGATANAMRGEAELCLAAGMNHCLVKPFALRALFNYLAPYQETSHEAL</sequence>
<dbReference type="Gene3D" id="3.40.50.2300">
    <property type="match status" value="1"/>
</dbReference>
<feature type="domain" description="Response regulatory" evidence="3">
    <location>
        <begin position="58"/>
        <end position="172"/>
    </location>
</feature>
<dbReference type="PANTHER" id="PTHR45339:SF5">
    <property type="entry name" value="HISTIDINE KINASE"/>
    <property type="match status" value="1"/>
</dbReference>
<evidence type="ECO:0000313" key="4">
    <source>
        <dbReference type="EMBL" id="VVN42177.1"/>
    </source>
</evidence>
<dbReference type="PANTHER" id="PTHR45339">
    <property type="entry name" value="HYBRID SIGNAL TRANSDUCTION HISTIDINE KINASE J"/>
    <property type="match status" value="1"/>
</dbReference>
<dbReference type="EMBL" id="CABVHG010000069">
    <property type="protein sequence ID" value="VVN42177.1"/>
    <property type="molecule type" value="Genomic_DNA"/>
</dbReference>
<dbReference type="PROSITE" id="PS50110">
    <property type="entry name" value="RESPONSE_REGULATORY"/>
    <property type="match status" value="1"/>
</dbReference>
<gene>
    <name evidence="4" type="primary">rcsC_18</name>
    <name evidence="4" type="ORF">PS652_05509</name>
</gene>
<dbReference type="AlphaFoldDB" id="A0A5E6XN86"/>
<dbReference type="Pfam" id="PF00072">
    <property type="entry name" value="Response_reg"/>
    <property type="match status" value="1"/>
</dbReference>
<organism evidence="4">
    <name type="scientific">Pseudomonas fluorescens</name>
    <dbReference type="NCBI Taxonomy" id="294"/>
    <lineage>
        <taxon>Bacteria</taxon>
        <taxon>Pseudomonadati</taxon>
        <taxon>Pseudomonadota</taxon>
        <taxon>Gammaproteobacteria</taxon>
        <taxon>Pseudomonadales</taxon>
        <taxon>Pseudomonadaceae</taxon>
        <taxon>Pseudomonas</taxon>
    </lineage>
</organism>
<proteinExistence type="predicted"/>
<dbReference type="SUPFAM" id="SSF52172">
    <property type="entry name" value="CheY-like"/>
    <property type="match status" value="1"/>
</dbReference>
<accession>A0A5E6XN86</accession>
<reference evidence="4" key="1">
    <citation type="submission" date="2019-09" db="EMBL/GenBank/DDBJ databases">
        <authorList>
            <person name="Chandra G."/>
            <person name="Truman W A."/>
        </authorList>
    </citation>
    <scope>NUCLEOTIDE SEQUENCE [LARGE SCALE GENOMIC DNA]</scope>
    <source>
        <strain evidence="4">PS652</strain>
    </source>
</reference>
<dbReference type="GO" id="GO:0004673">
    <property type="term" value="F:protein histidine kinase activity"/>
    <property type="evidence" value="ECO:0007669"/>
    <property type="project" value="UniProtKB-EC"/>
</dbReference>
<dbReference type="SMART" id="SM00448">
    <property type="entry name" value="REC"/>
    <property type="match status" value="1"/>
</dbReference>
<dbReference type="InterPro" id="IPR011006">
    <property type="entry name" value="CheY-like_superfamily"/>
</dbReference>
<dbReference type="EC" id="2.7.13.3" evidence="4"/>
<protein>
    <submittedName>
        <fullName evidence="4">Sensor histidine kinase RcsC</fullName>
        <ecNumber evidence="4">2.7.13.3</ecNumber>
    </submittedName>
</protein>
<keyword evidence="1 2" id="KW-0597">Phosphoprotein</keyword>
<name>A0A5E6XN86_PSEFL</name>
<dbReference type="InterPro" id="IPR001789">
    <property type="entry name" value="Sig_transdc_resp-reg_receiver"/>
</dbReference>
<evidence type="ECO:0000259" key="3">
    <source>
        <dbReference type="PROSITE" id="PS50110"/>
    </source>
</evidence>
<feature type="modified residue" description="4-aspartylphosphate" evidence="2">
    <location>
        <position position="107"/>
    </location>
</feature>